<sequence length="1118" mass="122837">MARHWLLALVSLLLLLQTPSISSLDARGSDGSCVAHERAALLSFKGSLSDPVKQLSSWHGEDCCTWEGVGCSNRTGHVVNLNLSGCGYEARVGGDISPSLTALHHLKYLDLSCNNFSGVQIPKFVASLKSLQHLDLSFASFVGRVPPQLGNLSNLVFLSVSDNPLYSDDLAWLSHLTSLQYLDMSSVNLSTSVDWVHAINKLPSLKVLCLEDSDLRKSPATLSHYNLTALRVLDISGNTFQAAFSPSWVWHITTLTYLDLSQCDFRGSIPDEMGSMTSLEEVHIAEANLAGIIPPNLKNLCNLKIVDLHDSNTTGDIGELMERLPKCSWDKLYVLDFSDNNISGSLPNWFRPLTNLTILDLSYNYITGPVPLWIGALPKLAILHLHSNQLVGEINEDHLEGLRSLQELRMSDNSVSMVVRSDWVPSFRLQVADLKSCRIGPAFPAWLRCQSDIQVIDISNASITDNVPDWFWTLASNATLLDMSNNQINGTLPASFETMKARIMDLSANRFTGAVPKFPRGVTFFDLSRNKLSGTLPSDWEARELSVLALYNNSISGNIPSSLCNYSLEILDLSGNMLTGEVPTCQQGDLGGFTRLRSLNLNSNNLSGNFPSVLQRSKDMIFLDLAYNQLSGNLPARLVENMTSLALLRLRSNMFSGHIPVELAKIEGLQYLDLACNNFSGGIPESLAKLKAIARINGYSYSLDGLSDYSLSFLQAASTARVKLSYTTTLSVLTKGQQLEFSKELPYMVNIDLSCNNLTGGIPEGISALIALKSLNFSWNHLTGRIPKNIGNLKALESLDLSHNELSGEIPSSISAITSLSRFNLSYNNLSGQIPAGNQLQALDDRASSYIGNIGLCGPPLLKSCSPNATIITPATDDGDHHHGVGTSIYLSMVVGFVFGLWVVFCVMLFKKRWRYAYFRFTDNMYHMMRPCLVAYVSTHRSYERLNGIIETVSPYGSFFLLYFCILNQEVSEKLRRQNCVLRKAQVMPPIHGAMVFGYLDGSLHETEKTITTTMDGGSQEAVTPAHAQWLALKINKFWAVGEDDDLVLAVGTDRRGRRGARRARRRHQDPPEDDFRPSPSAGTDQHNFGIAAVGGGARGGRAAEDSVGEEEGIGEEV</sequence>
<feature type="chain" id="PRO_5014585217" evidence="15">
    <location>
        <begin position="24"/>
        <end position="1118"/>
    </location>
</feature>
<keyword evidence="5" id="KW-1070">Brassinosteroid signaling pathway</keyword>
<dbReference type="FunFam" id="3.80.10.10:FF:000649">
    <property type="entry name" value="Leucine Rich Repeat family protein"/>
    <property type="match status" value="1"/>
</dbReference>
<feature type="domain" description="Leucine-rich repeat-containing N-terminal plant-type" evidence="16">
    <location>
        <begin position="36"/>
        <end position="72"/>
    </location>
</feature>
<accession>N1QV52</accession>
<feature type="signal peptide" evidence="15">
    <location>
        <begin position="1"/>
        <end position="23"/>
    </location>
</feature>
<evidence type="ECO:0000256" key="2">
    <source>
        <dbReference type="ARBA" id="ARBA00009592"/>
    </source>
</evidence>
<evidence type="ECO:0000256" key="11">
    <source>
        <dbReference type="ARBA" id="ARBA00023170"/>
    </source>
</evidence>
<evidence type="ECO:0000256" key="15">
    <source>
        <dbReference type="SAM" id="SignalP"/>
    </source>
</evidence>
<dbReference type="SUPFAM" id="SSF52058">
    <property type="entry name" value="L domain-like"/>
    <property type="match status" value="2"/>
</dbReference>
<dbReference type="Pfam" id="PF08263">
    <property type="entry name" value="LRRNT_2"/>
    <property type="match status" value="1"/>
</dbReference>
<evidence type="ECO:0000256" key="13">
    <source>
        <dbReference type="SAM" id="MobiDB-lite"/>
    </source>
</evidence>
<keyword evidence="3" id="KW-1003">Cell membrane</keyword>
<dbReference type="FunFam" id="3.80.10.10:FF:000111">
    <property type="entry name" value="LRR receptor-like serine/threonine-protein kinase ERECTA"/>
    <property type="match status" value="1"/>
</dbReference>
<organism evidence="18">
    <name type="scientific">Aegilops tauschii</name>
    <name type="common">Tausch's goatgrass</name>
    <name type="synonym">Aegilops squarrosa</name>
    <dbReference type="NCBI Taxonomy" id="37682"/>
    <lineage>
        <taxon>Eukaryota</taxon>
        <taxon>Viridiplantae</taxon>
        <taxon>Streptophyta</taxon>
        <taxon>Embryophyta</taxon>
        <taxon>Tracheophyta</taxon>
        <taxon>Spermatophyta</taxon>
        <taxon>Magnoliopsida</taxon>
        <taxon>Liliopsida</taxon>
        <taxon>Poales</taxon>
        <taxon>Poaceae</taxon>
        <taxon>BOP clade</taxon>
        <taxon>Pooideae</taxon>
        <taxon>Triticodae</taxon>
        <taxon>Triticeae</taxon>
        <taxon>Triticinae</taxon>
        <taxon>Aegilops</taxon>
    </lineage>
</organism>
<name>N1QV52_AEGTA</name>
<keyword evidence="4" id="KW-0433">Leucine-rich repeat</keyword>
<dbReference type="GO" id="GO:0009742">
    <property type="term" value="P:brassinosteroid mediated signaling pathway"/>
    <property type="evidence" value="ECO:0007669"/>
    <property type="project" value="UniProtKB-KW"/>
</dbReference>
<proteinExistence type="inferred from homology"/>
<dbReference type="SUPFAM" id="SSF52047">
    <property type="entry name" value="RNI-like"/>
    <property type="match status" value="1"/>
</dbReference>
<feature type="compositionally biased region" description="Basic residues" evidence="13">
    <location>
        <begin position="1058"/>
        <end position="1068"/>
    </location>
</feature>
<dbReference type="Pfam" id="PF00560">
    <property type="entry name" value="LRR_1"/>
    <property type="match status" value="10"/>
</dbReference>
<dbReference type="EnsemblPlants" id="EMT13998">
    <property type="protein sequence ID" value="EMT13998"/>
    <property type="gene ID" value="F775_14745"/>
</dbReference>
<evidence type="ECO:0000256" key="1">
    <source>
        <dbReference type="ARBA" id="ARBA00004251"/>
    </source>
</evidence>
<dbReference type="InterPro" id="IPR055414">
    <property type="entry name" value="LRR_R13L4/SHOC2-like"/>
</dbReference>
<dbReference type="Pfam" id="PF13855">
    <property type="entry name" value="LRR_8"/>
    <property type="match status" value="1"/>
</dbReference>
<dbReference type="GO" id="GO:0099402">
    <property type="term" value="P:plant organ development"/>
    <property type="evidence" value="ECO:0007669"/>
    <property type="project" value="UniProtKB-ARBA"/>
</dbReference>
<dbReference type="Pfam" id="PF23598">
    <property type="entry name" value="LRR_14"/>
    <property type="match status" value="1"/>
</dbReference>
<feature type="transmembrane region" description="Helical" evidence="14">
    <location>
        <begin position="889"/>
        <end position="910"/>
    </location>
</feature>
<dbReference type="InterPro" id="IPR013210">
    <property type="entry name" value="LRR_N_plant-typ"/>
</dbReference>
<dbReference type="Gene3D" id="3.80.10.10">
    <property type="entry name" value="Ribonuclease Inhibitor"/>
    <property type="match status" value="5"/>
</dbReference>
<evidence type="ECO:0000256" key="14">
    <source>
        <dbReference type="SAM" id="Phobius"/>
    </source>
</evidence>
<feature type="domain" description="Disease resistance R13L4/SHOC-2-like LRR" evidence="17">
    <location>
        <begin position="81"/>
        <end position="211"/>
    </location>
</feature>
<dbReference type="InterPro" id="IPR032675">
    <property type="entry name" value="LRR_dom_sf"/>
</dbReference>
<dbReference type="FunFam" id="3.80.10.10:FF:001347">
    <property type="entry name" value="LRR receptor-like serine/threonine-protein kinase GSO2"/>
    <property type="match status" value="1"/>
</dbReference>
<comment type="similarity">
    <text evidence="2">Belongs to the RLP family.</text>
</comment>
<dbReference type="FunFam" id="3.80.10.10:FF:000400">
    <property type="entry name" value="Nuclear pore complex protein NUP107"/>
    <property type="match status" value="1"/>
</dbReference>
<keyword evidence="10 14" id="KW-0472">Membrane</keyword>
<evidence type="ECO:0000256" key="3">
    <source>
        <dbReference type="ARBA" id="ARBA00022475"/>
    </source>
</evidence>
<dbReference type="PANTHER" id="PTHR48063:SF70">
    <property type="entry name" value="LEUCINE-RICH REPEAT-CONTAINING N-TERMINAL PLANT-TYPE DOMAIN-CONTAINING PROTEIN"/>
    <property type="match status" value="1"/>
</dbReference>
<dbReference type="SMART" id="SM00369">
    <property type="entry name" value="LRR_TYP"/>
    <property type="match status" value="8"/>
</dbReference>
<dbReference type="FunFam" id="3.80.10.10:FF:000095">
    <property type="entry name" value="LRR receptor-like serine/threonine-protein kinase GSO1"/>
    <property type="match status" value="1"/>
</dbReference>
<evidence type="ECO:0000256" key="9">
    <source>
        <dbReference type="ARBA" id="ARBA00022989"/>
    </source>
</evidence>
<dbReference type="InterPro" id="IPR046956">
    <property type="entry name" value="RLP23-like"/>
</dbReference>
<evidence type="ECO:0000259" key="16">
    <source>
        <dbReference type="Pfam" id="PF08263"/>
    </source>
</evidence>
<evidence type="ECO:0000256" key="6">
    <source>
        <dbReference type="ARBA" id="ARBA00022692"/>
    </source>
</evidence>
<evidence type="ECO:0000256" key="7">
    <source>
        <dbReference type="ARBA" id="ARBA00022729"/>
    </source>
</evidence>
<dbReference type="AlphaFoldDB" id="N1QV52"/>
<keyword evidence="9 14" id="KW-1133">Transmembrane helix</keyword>
<evidence type="ECO:0000259" key="17">
    <source>
        <dbReference type="Pfam" id="PF23598"/>
    </source>
</evidence>
<dbReference type="InterPro" id="IPR001611">
    <property type="entry name" value="Leu-rich_rpt"/>
</dbReference>
<evidence type="ECO:0000256" key="4">
    <source>
        <dbReference type="ARBA" id="ARBA00022614"/>
    </source>
</evidence>
<evidence type="ECO:0000313" key="18">
    <source>
        <dbReference type="EnsemblPlants" id="EMT13998"/>
    </source>
</evidence>
<keyword evidence="8" id="KW-0677">Repeat</keyword>
<keyword evidence="6 14" id="KW-0812">Transmembrane</keyword>
<evidence type="ECO:0000256" key="10">
    <source>
        <dbReference type="ARBA" id="ARBA00023136"/>
    </source>
</evidence>
<feature type="compositionally biased region" description="Acidic residues" evidence="13">
    <location>
        <begin position="1107"/>
        <end position="1118"/>
    </location>
</feature>
<dbReference type="GO" id="GO:0009653">
    <property type="term" value="P:anatomical structure morphogenesis"/>
    <property type="evidence" value="ECO:0007669"/>
    <property type="project" value="UniProtKB-ARBA"/>
</dbReference>
<dbReference type="GO" id="GO:0005886">
    <property type="term" value="C:plasma membrane"/>
    <property type="evidence" value="ECO:0007669"/>
    <property type="project" value="UniProtKB-SubCell"/>
</dbReference>
<evidence type="ECO:0000256" key="12">
    <source>
        <dbReference type="ARBA" id="ARBA00023180"/>
    </source>
</evidence>
<dbReference type="PRINTS" id="PR00019">
    <property type="entry name" value="LEURICHRPT"/>
</dbReference>
<keyword evidence="7 15" id="KW-0732">Signal</keyword>
<dbReference type="InterPro" id="IPR003591">
    <property type="entry name" value="Leu-rich_rpt_typical-subtyp"/>
</dbReference>
<evidence type="ECO:0000256" key="8">
    <source>
        <dbReference type="ARBA" id="ARBA00022737"/>
    </source>
</evidence>
<dbReference type="PANTHER" id="PTHR48063">
    <property type="entry name" value="LRR RECEPTOR-LIKE KINASE"/>
    <property type="match status" value="1"/>
</dbReference>
<protein>
    <submittedName>
        <fullName evidence="18">LRR receptor-like serine/threonine-protein kinase GSO1</fullName>
    </submittedName>
</protein>
<evidence type="ECO:0000256" key="5">
    <source>
        <dbReference type="ARBA" id="ARBA00022626"/>
    </source>
</evidence>
<reference evidence="18" key="1">
    <citation type="submission" date="2015-06" db="UniProtKB">
        <authorList>
            <consortium name="EnsemblPlants"/>
        </authorList>
    </citation>
    <scope>IDENTIFICATION</scope>
</reference>
<feature type="region of interest" description="Disordered" evidence="13">
    <location>
        <begin position="1058"/>
        <end position="1118"/>
    </location>
</feature>
<comment type="subcellular location">
    <subcellularLocation>
        <location evidence="1">Cell membrane</location>
        <topology evidence="1">Single-pass type I membrane protein</topology>
    </subcellularLocation>
</comment>
<keyword evidence="11" id="KW-0675">Receptor</keyword>
<keyword evidence="12" id="KW-0325">Glycoprotein</keyword>